<evidence type="ECO:0000256" key="3">
    <source>
        <dbReference type="ARBA" id="ARBA00023014"/>
    </source>
</evidence>
<organism evidence="5">
    <name type="scientific">uncultured delta proteobacterium</name>
    <dbReference type="NCBI Taxonomy" id="34034"/>
    <lineage>
        <taxon>Bacteria</taxon>
        <taxon>Deltaproteobacteria</taxon>
        <taxon>environmental samples</taxon>
    </lineage>
</organism>
<dbReference type="InterPro" id="IPR017896">
    <property type="entry name" value="4Fe4S_Fe-S-bd"/>
</dbReference>
<evidence type="ECO:0000256" key="1">
    <source>
        <dbReference type="ARBA" id="ARBA00022723"/>
    </source>
</evidence>
<keyword evidence="1" id="KW-0479">Metal-binding</keyword>
<dbReference type="PROSITE" id="PS51379">
    <property type="entry name" value="4FE4S_FER_2"/>
    <property type="match status" value="2"/>
</dbReference>
<keyword evidence="2" id="KW-0408">Iron</keyword>
<feature type="domain" description="4Fe-4S ferredoxin-type" evidence="4">
    <location>
        <begin position="304"/>
        <end position="333"/>
    </location>
</feature>
<feature type="domain" description="4Fe-4S ferredoxin-type" evidence="4">
    <location>
        <begin position="342"/>
        <end position="371"/>
    </location>
</feature>
<evidence type="ECO:0000313" key="5">
    <source>
        <dbReference type="EMBL" id="SBV98476.1"/>
    </source>
</evidence>
<protein>
    <submittedName>
        <fullName evidence="5">4Fe-4S binding domain-containing protein</fullName>
    </submittedName>
</protein>
<dbReference type="InterPro" id="IPR017900">
    <property type="entry name" value="4Fe4S_Fe_S_CS"/>
</dbReference>
<accession>A0A212JG95</accession>
<name>A0A212JG95_9DELT</name>
<dbReference type="GO" id="GO:0046872">
    <property type="term" value="F:metal ion binding"/>
    <property type="evidence" value="ECO:0007669"/>
    <property type="project" value="UniProtKB-KW"/>
</dbReference>
<dbReference type="Pfam" id="PF12838">
    <property type="entry name" value="Fer4_7"/>
    <property type="match status" value="1"/>
</dbReference>
<dbReference type="EMBL" id="FLUQ01000001">
    <property type="protein sequence ID" value="SBV98476.1"/>
    <property type="molecule type" value="Genomic_DNA"/>
</dbReference>
<dbReference type="SUPFAM" id="SSF54862">
    <property type="entry name" value="4Fe-4S ferredoxins"/>
    <property type="match status" value="1"/>
</dbReference>
<evidence type="ECO:0000256" key="2">
    <source>
        <dbReference type="ARBA" id="ARBA00023004"/>
    </source>
</evidence>
<dbReference type="Gene3D" id="3.30.70.20">
    <property type="match status" value="1"/>
</dbReference>
<reference evidence="5" key="1">
    <citation type="submission" date="2016-04" db="EMBL/GenBank/DDBJ databases">
        <authorList>
            <person name="Evans L.H."/>
            <person name="Alamgir A."/>
            <person name="Owens N."/>
            <person name="Weber N.D."/>
            <person name="Virtaneva K."/>
            <person name="Barbian K."/>
            <person name="Babar A."/>
            <person name="Rosenke K."/>
        </authorList>
    </citation>
    <scope>NUCLEOTIDE SEQUENCE</scope>
    <source>
        <strain evidence="5">86</strain>
    </source>
</reference>
<gene>
    <name evidence="5" type="ORF">KL86DPRO_11396</name>
</gene>
<dbReference type="PROSITE" id="PS00198">
    <property type="entry name" value="4FE4S_FER_1"/>
    <property type="match status" value="2"/>
</dbReference>
<dbReference type="AlphaFoldDB" id="A0A212JG95"/>
<sequence>MAHHYNNSAYSRLAERLNRFPQGAPATPLLFSILHMLFSEEEAGLVAQLPIKPFGAAAAAKAWKRPLAESRALLDRMASKALLLDMDLNGEQVYCLPPPMAGFFEFAFMRVRRDIDQKTLAELLYQYINGEEDFMRALFVEGETGLGRVFAHESALGLPAEETAVPEEKTVAPAGKEAAPAGRLEVLEYERASRVIAASPEIGVSMCYCRHKKDHLGLACGAPMDICMTFNSAAHSLIKHGHARAVSKAECLDLLQQARDADLVQFGENNRQGVNFICNCCGCCCEALGAVKRFGILRTIHSNCIITLDAATCKACGKCAAVCPVGALHIPGGPEREGGKGKRPELRADICLGCGVCVRHCPAKSLALERRANRTITPLNTSHRVVLMAAERGVLQNLIFDNQVLASHRLAAAMLGAFLKLPPVARTLAQKQLRSRYIERLLGKL</sequence>
<evidence type="ECO:0000259" key="4">
    <source>
        <dbReference type="PROSITE" id="PS51379"/>
    </source>
</evidence>
<keyword evidence="3" id="KW-0411">Iron-sulfur</keyword>
<dbReference type="GO" id="GO:0051536">
    <property type="term" value="F:iron-sulfur cluster binding"/>
    <property type="evidence" value="ECO:0007669"/>
    <property type="project" value="UniProtKB-KW"/>
</dbReference>
<proteinExistence type="predicted"/>